<proteinExistence type="predicted"/>
<dbReference type="EMBL" id="CAJPDQ010000003">
    <property type="protein sequence ID" value="CAF9907202.1"/>
    <property type="molecule type" value="Genomic_DNA"/>
</dbReference>
<accession>A0A8H3ENA8</accession>
<evidence type="ECO:0000313" key="3">
    <source>
        <dbReference type="Proteomes" id="UP000664169"/>
    </source>
</evidence>
<evidence type="ECO:0000313" key="2">
    <source>
        <dbReference type="EMBL" id="CAF9907202.1"/>
    </source>
</evidence>
<reference evidence="2" key="1">
    <citation type="submission" date="2021-03" db="EMBL/GenBank/DDBJ databases">
        <authorList>
            <person name="Tagirdzhanova G."/>
        </authorList>
    </citation>
    <scope>NUCLEOTIDE SEQUENCE</scope>
</reference>
<protein>
    <recommendedName>
        <fullName evidence="4">RxLR effector protein</fullName>
    </recommendedName>
</protein>
<keyword evidence="1" id="KW-0732">Signal</keyword>
<evidence type="ECO:0000256" key="1">
    <source>
        <dbReference type="SAM" id="SignalP"/>
    </source>
</evidence>
<name>A0A8H3ENA8_9LECA</name>
<comment type="caution">
    <text evidence="2">The sequence shown here is derived from an EMBL/GenBank/DDBJ whole genome shotgun (WGS) entry which is preliminary data.</text>
</comment>
<feature type="signal peptide" evidence="1">
    <location>
        <begin position="1"/>
        <end position="19"/>
    </location>
</feature>
<dbReference type="AlphaFoldDB" id="A0A8H3ENA8"/>
<evidence type="ECO:0008006" key="4">
    <source>
        <dbReference type="Google" id="ProtNLM"/>
    </source>
</evidence>
<sequence length="190" mass="21323">MHFGKISLVCLQVTTVAIAEQLVHEPIQANIGKANAFPNTASANVLHPVQSQFENAFQGLHYRQGKKGNRQRNAHSLDHPHLHQMMRAMTNGVSKPNLARLWQQGKAAIGSAESSAEEGLHHVWDEVDDGYHRLSDNIKEKLPTVRADLKKMAPYAAPVGEIMKNLLARDIELEEEIYARGLDWYLDDDE</sequence>
<feature type="chain" id="PRO_5034203693" description="RxLR effector protein" evidence="1">
    <location>
        <begin position="20"/>
        <end position="190"/>
    </location>
</feature>
<dbReference type="Proteomes" id="UP000664169">
    <property type="component" value="Unassembled WGS sequence"/>
</dbReference>
<organism evidence="2 3">
    <name type="scientific">Gomphillus americanus</name>
    <dbReference type="NCBI Taxonomy" id="1940652"/>
    <lineage>
        <taxon>Eukaryota</taxon>
        <taxon>Fungi</taxon>
        <taxon>Dikarya</taxon>
        <taxon>Ascomycota</taxon>
        <taxon>Pezizomycotina</taxon>
        <taxon>Lecanoromycetes</taxon>
        <taxon>OSLEUM clade</taxon>
        <taxon>Ostropomycetidae</taxon>
        <taxon>Ostropales</taxon>
        <taxon>Graphidaceae</taxon>
        <taxon>Gomphilloideae</taxon>
        <taxon>Gomphillus</taxon>
    </lineage>
</organism>
<keyword evidence="3" id="KW-1185">Reference proteome</keyword>
<gene>
    <name evidence="2" type="ORF">GOMPHAMPRED_005048</name>
</gene>